<name>W2X589_PHYNI</name>
<evidence type="ECO:0000313" key="3">
    <source>
        <dbReference type="Proteomes" id="UP000018958"/>
    </source>
</evidence>
<evidence type="ECO:0000256" key="1">
    <source>
        <dbReference type="SAM" id="MobiDB-lite"/>
    </source>
</evidence>
<dbReference type="Proteomes" id="UP000018958">
    <property type="component" value="Unassembled WGS sequence"/>
</dbReference>
<gene>
    <name evidence="2" type="ORF">F441_08074</name>
</gene>
<evidence type="ECO:0000313" key="2">
    <source>
        <dbReference type="EMBL" id="ETP17543.1"/>
    </source>
</evidence>
<sequence>MSRSANTVSLCYNHMEWGEDALKGFFAHMKNDQRGTRPRDPAHLRNPTDARASTVYHYAYLKEHHPDEHPIFQAPLMRNELKIQELKEFIICDEASSEETNTATGVPPHVVLLSEFQSLKNMVELQRSEQQNVACEVIEGIRLVLDEAEEHRGTPSCSRIATTVFNCLKEGGYLCQRPEPIKLAEPNTSMDNIHSPPPSSGYTGLSRVPGGYDPA</sequence>
<comment type="caution">
    <text evidence="2">The sequence shown here is derived from an EMBL/GenBank/DDBJ whole genome shotgun (WGS) entry which is preliminary data.</text>
</comment>
<organism evidence="2 3">
    <name type="scientific">Phytophthora nicotianae CJ01A1</name>
    <dbReference type="NCBI Taxonomy" id="1317063"/>
    <lineage>
        <taxon>Eukaryota</taxon>
        <taxon>Sar</taxon>
        <taxon>Stramenopiles</taxon>
        <taxon>Oomycota</taxon>
        <taxon>Peronosporomycetes</taxon>
        <taxon>Peronosporales</taxon>
        <taxon>Peronosporaceae</taxon>
        <taxon>Phytophthora</taxon>
    </lineage>
</organism>
<dbReference type="EMBL" id="ANIX01001648">
    <property type="protein sequence ID" value="ETP17543.1"/>
    <property type="molecule type" value="Genomic_DNA"/>
</dbReference>
<accession>W2X589</accession>
<feature type="region of interest" description="Disordered" evidence="1">
    <location>
        <begin position="185"/>
        <end position="215"/>
    </location>
</feature>
<proteinExistence type="predicted"/>
<dbReference type="AlphaFoldDB" id="W2X589"/>
<protein>
    <submittedName>
        <fullName evidence="2">Uncharacterized protein</fullName>
    </submittedName>
</protein>
<reference evidence="2 3" key="1">
    <citation type="submission" date="2013-11" db="EMBL/GenBank/DDBJ databases">
        <title>The Genome Sequence of Phytophthora parasitica CJ01A1.</title>
        <authorList>
            <consortium name="The Broad Institute Genomics Platform"/>
            <person name="Russ C."/>
            <person name="Tyler B."/>
            <person name="Panabieres F."/>
            <person name="Shan W."/>
            <person name="Tripathy S."/>
            <person name="Grunwald N."/>
            <person name="Machado M."/>
            <person name="Johnson C.S."/>
            <person name="Walker B."/>
            <person name="Young S.K."/>
            <person name="Zeng Q."/>
            <person name="Gargeya S."/>
            <person name="Fitzgerald M."/>
            <person name="Haas B."/>
            <person name="Abouelleil A."/>
            <person name="Allen A.W."/>
            <person name="Alvarado L."/>
            <person name="Arachchi H.M."/>
            <person name="Berlin A.M."/>
            <person name="Chapman S.B."/>
            <person name="Gainer-Dewar J."/>
            <person name="Goldberg J."/>
            <person name="Griggs A."/>
            <person name="Gujja S."/>
            <person name="Hansen M."/>
            <person name="Howarth C."/>
            <person name="Imamovic A."/>
            <person name="Ireland A."/>
            <person name="Larimer J."/>
            <person name="McCowan C."/>
            <person name="Murphy C."/>
            <person name="Pearson M."/>
            <person name="Poon T.W."/>
            <person name="Priest M."/>
            <person name="Roberts A."/>
            <person name="Saif S."/>
            <person name="Shea T."/>
            <person name="Sisk P."/>
            <person name="Sykes S."/>
            <person name="Wortman J."/>
            <person name="Nusbaum C."/>
            <person name="Birren B."/>
        </authorList>
    </citation>
    <scope>NUCLEOTIDE SEQUENCE [LARGE SCALE GENOMIC DNA]</scope>
    <source>
        <strain evidence="2 3">CJ01A1</strain>
    </source>
</reference>